<feature type="transmembrane region" description="Helical" evidence="5">
    <location>
        <begin position="127"/>
        <end position="150"/>
    </location>
</feature>
<evidence type="ECO:0000256" key="2">
    <source>
        <dbReference type="ARBA" id="ARBA00022692"/>
    </source>
</evidence>
<evidence type="ECO:0000259" key="6">
    <source>
        <dbReference type="Pfam" id="PF04116"/>
    </source>
</evidence>
<dbReference type="PANTHER" id="PTHR11863">
    <property type="entry name" value="STEROL DESATURASE"/>
    <property type="match status" value="1"/>
</dbReference>
<proteinExistence type="predicted"/>
<keyword evidence="2 5" id="KW-0812">Transmembrane</keyword>
<dbReference type="InterPro" id="IPR050307">
    <property type="entry name" value="Sterol_Desaturase_Related"/>
</dbReference>
<dbReference type="EMBL" id="BRYA01000035">
    <property type="protein sequence ID" value="GMI33798.1"/>
    <property type="molecule type" value="Genomic_DNA"/>
</dbReference>
<evidence type="ECO:0000313" key="7">
    <source>
        <dbReference type="EMBL" id="GMI33798.1"/>
    </source>
</evidence>
<dbReference type="GO" id="GO:0016491">
    <property type="term" value="F:oxidoreductase activity"/>
    <property type="evidence" value="ECO:0007669"/>
    <property type="project" value="InterPro"/>
</dbReference>
<evidence type="ECO:0000313" key="8">
    <source>
        <dbReference type="Proteomes" id="UP001165065"/>
    </source>
</evidence>
<organism evidence="7 8">
    <name type="scientific">Triparma columacea</name>
    <dbReference type="NCBI Taxonomy" id="722753"/>
    <lineage>
        <taxon>Eukaryota</taxon>
        <taxon>Sar</taxon>
        <taxon>Stramenopiles</taxon>
        <taxon>Ochrophyta</taxon>
        <taxon>Bolidophyceae</taxon>
        <taxon>Parmales</taxon>
        <taxon>Triparmaceae</taxon>
        <taxon>Triparma</taxon>
    </lineage>
</organism>
<feature type="transmembrane region" description="Helical" evidence="5">
    <location>
        <begin position="88"/>
        <end position="107"/>
    </location>
</feature>
<feature type="transmembrane region" description="Helical" evidence="5">
    <location>
        <begin position="170"/>
        <end position="188"/>
    </location>
</feature>
<name>A0A9W7G619_9STRA</name>
<sequence>MPKYERQPVSELLKSSFGFTLGLVIFSFALDYIIQSNPFLAAAAADVHALVQSSYTSFYDYVLTYAGGIDARAAFIIVVYCTQPLHTILFWLHCLVLTLFDMFPSAFAFAHRWKIQNHDEPVETRKLVWTALTCLFNQVFVNGPLAYLTYSVTDKRMSSNPEDIPSFNTLITHLAAFAVIEEIGFYYGHRLMHEPWFYKKFHKQHHEWTSPVGFVAIYADPIEHITSNLLPVMAGPWIMGSHVLVYWLWLIVAVHVTIQVHSGYHFPLTPSSEFHDFHHLKFNVNYGVLGFLDWFHATDGLMYSEKFKHISQRDRVFYSPSNAEVMPKQLDMKKKKKP</sequence>
<dbReference type="GO" id="GO:0008610">
    <property type="term" value="P:lipid biosynthetic process"/>
    <property type="evidence" value="ECO:0007669"/>
    <property type="project" value="InterPro"/>
</dbReference>
<protein>
    <recommendedName>
        <fullName evidence="6">Fatty acid hydroxylase domain-containing protein</fullName>
    </recommendedName>
</protein>
<dbReference type="InterPro" id="IPR006694">
    <property type="entry name" value="Fatty_acid_hydroxylase"/>
</dbReference>
<dbReference type="OrthoDB" id="408954at2759"/>
<dbReference type="Proteomes" id="UP001165065">
    <property type="component" value="Unassembled WGS sequence"/>
</dbReference>
<feature type="domain" description="Fatty acid hydroxylase" evidence="6">
    <location>
        <begin position="175"/>
        <end position="298"/>
    </location>
</feature>
<dbReference type="AlphaFoldDB" id="A0A9W7G619"/>
<feature type="transmembrane region" description="Helical" evidence="5">
    <location>
        <begin position="62"/>
        <end position="81"/>
    </location>
</feature>
<feature type="transmembrane region" description="Helical" evidence="5">
    <location>
        <begin position="12"/>
        <end position="34"/>
    </location>
</feature>
<keyword evidence="4 5" id="KW-0472">Membrane</keyword>
<dbReference type="GO" id="GO:0016020">
    <property type="term" value="C:membrane"/>
    <property type="evidence" value="ECO:0007669"/>
    <property type="project" value="UniProtKB-SubCell"/>
</dbReference>
<dbReference type="Pfam" id="PF04116">
    <property type="entry name" value="FA_hydroxylase"/>
    <property type="match status" value="1"/>
</dbReference>
<gene>
    <name evidence="7" type="ORF">TrCOL_g1569</name>
</gene>
<accession>A0A9W7G619</accession>
<dbReference type="GO" id="GO:0005506">
    <property type="term" value="F:iron ion binding"/>
    <property type="evidence" value="ECO:0007669"/>
    <property type="project" value="InterPro"/>
</dbReference>
<evidence type="ECO:0000256" key="3">
    <source>
        <dbReference type="ARBA" id="ARBA00022989"/>
    </source>
</evidence>
<feature type="transmembrane region" description="Helical" evidence="5">
    <location>
        <begin position="237"/>
        <end position="258"/>
    </location>
</feature>
<reference evidence="8" key="1">
    <citation type="journal article" date="2023" name="Commun. Biol.">
        <title>Genome analysis of Parmales, the sister group of diatoms, reveals the evolutionary specialization of diatoms from phago-mixotrophs to photoautotrophs.</title>
        <authorList>
            <person name="Ban H."/>
            <person name="Sato S."/>
            <person name="Yoshikawa S."/>
            <person name="Yamada K."/>
            <person name="Nakamura Y."/>
            <person name="Ichinomiya M."/>
            <person name="Sato N."/>
            <person name="Blanc-Mathieu R."/>
            <person name="Endo H."/>
            <person name="Kuwata A."/>
            <person name="Ogata H."/>
        </authorList>
    </citation>
    <scope>NUCLEOTIDE SEQUENCE [LARGE SCALE GENOMIC DNA]</scope>
</reference>
<comment type="subcellular location">
    <subcellularLocation>
        <location evidence="1">Membrane</location>
    </subcellularLocation>
</comment>
<comment type="caution">
    <text evidence="7">The sequence shown here is derived from an EMBL/GenBank/DDBJ whole genome shotgun (WGS) entry which is preliminary data.</text>
</comment>
<evidence type="ECO:0000256" key="5">
    <source>
        <dbReference type="SAM" id="Phobius"/>
    </source>
</evidence>
<evidence type="ECO:0000256" key="4">
    <source>
        <dbReference type="ARBA" id="ARBA00023136"/>
    </source>
</evidence>
<keyword evidence="8" id="KW-1185">Reference proteome</keyword>
<keyword evidence="3 5" id="KW-1133">Transmembrane helix</keyword>
<evidence type="ECO:0000256" key="1">
    <source>
        <dbReference type="ARBA" id="ARBA00004370"/>
    </source>
</evidence>